<dbReference type="Pfam" id="PF04273">
    <property type="entry name" value="BLH_phosphatase"/>
    <property type="match status" value="1"/>
</dbReference>
<accession>A0A401IXM8</accession>
<organism evidence="2 3">
    <name type="scientific">Sphingobium xenophagum</name>
    <dbReference type="NCBI Taxonomy" id="121428"/>
    <lineage>
        <taxon>Bacteria</taxon>
        <taxon>Pseudomonadati</taxon>
        <taxon>Pseudomonadota</taxon>
        <taxon>Alphaproteobacteria</taxon>
        <taxon>Sphingomonadales</taxon>
        <taxon>Sphingomonadaceae</taxon>
        <taxon>Sphingobium</taxon>
    </lineage>
</organism>
<dbReference type="InterPro" id="IPR005939">
    <property type="entry name" value="BLH_phosphatase-like"/>
</dbReference>
<gene>
    <name evidence="2" type="ORF">MBESOW_P0358</name>
</gene>
<protein>
    <recommendedName>
        <fullName evidence="1">Beta-lactamase hydrolase-like protein phosphatase-like domain-containing protein</fullName>
    </recommendedName>
</protein>
<dbReference type="SUPFAM" id="SSF52799">
    <property type="entry name" value="(Phosphotyrosine protein) phosphatases II"/>
    <property type="match status" value="1"/>
</dbReference>
<evidence type="ECO:0000259" key="1">
    <source>
        <dbReference type="Pfam" id="PF04273"/>
    </source>
</evidence>
<dbReference type="InterPro" id="IPR029021">
    <property type="entry name" value="Prot-tyrosine_phosphatase-like"/>
</dbReference>
<dbReference type="GO" id="GO:0016787">
    <property type="term" value="F:hydrolase activity"/>
    <property type="evidence" value="ECO:0007669"/>
    <property type="project" value="InterPro"/>
</dbReference>
<dbReference type="STRING" id="1192759.GCA_000277525_02966"/>
<dbReference type="EMBL" id="BBQY01000001">
    <property type="protein sequence ID" value="GBH29105.1"/>
    <property type="molecule type" value="Genomic_DNA"/>
</dbReference>
<dbReference type="Proteomes" id="UP000290975">
    <property type="component" value="Unassembled WGS sequence"/>
</dbReference>
<reference evidence="2 3" key="1">
    <citation type="submission" date="2014-12" db="EMBL/GenBank/DDBJ databases">
        <title>Whole genome sequencing of Sphingobium xenophagum OW59.</title>
        <authorList>
            <person name="Ohta Y."/>
            <person name="Nishi S."/>
            <person name="Hatada Y."/>
        </authorList>
    </citation>
    <scope>NUCLEOTIDE SEQUENCE [LARGE SCALE GENOMIC DNA]</scope>
    <source>
        <strain evidence="2 3">OW59</strain>
    </source>
</reference>
<evidence type="ECO:0000313" key="3">
    <source>
        <dbReference type="Proteomes" id="UP000290975"/>
    </source>
</evidence>
<keyword evidence="3" id="KW-1185">Reference proteome</keyword>
<dbReference type="NCBIfam" id="TIGR01244">
    <property type="entry name" value="TIGR01244 family sulfur transferase"/>
    <property type="match status" value="1"/>
</dbReference>
<proteinExistence type="predicted"/>
<feature type="domain" description="Beta-lactamase hydrolase-like protein phosphatase-like" evidence="1">
    <location>
        <begin position="19"/>
        <end position="127"/>
    </location>
</feature>
<sequence length="159" mass="16701">MNPFLRRRIAAAKGDRAMFRKLTDHILVSPQITIDQVAEAKAQGVTMIVNNRPDNEEPGQVNGAEIEAAAKAAGIAYVAVPVAHGGFAPWQLDGMAAALEQAGTGKTLAYCRSGTRSTLLWALTRARAGDNGDVLAAQAAAAGYDIASVRQIMDALKAE</sequence>
<comment type="caution">
    <text evidence="2">The sequence shown here is derived from an EMBL/GenBank/DDBJ whole genome shotgun (WGS) entry which is preliminary data.</text>
</comment>
<dbReference type="AlphaFoldDB" id="A0A401IXM8"/>
<dbReference type="Gene3D" id="3.90.190.10">
    <property type="entry name" value="Protein tyrosine phosphatase superfamily"/>
    <property type="match status" value="1"/>
</dbReference>
<evidence type="ECO:0000313" key="2">
    <source>
        <dbReference type="EMBL" id="GBH29105.1"/>
    </source>
</evidence>
<name>A0A401IXM8_SPHXE</name>